<dbReference type="OrthoDB" id="408493at2759"/>
<organism evidence="7 8">
    <name type="scientific">Triparma strigata</name>
    <dbReference type="NCBI Taxonomy" id="1606541"/>
    <lineage>
        <taxon>Eukaryota</taxon>
        <taxon>Sar</taxon>
        <taxon>Stramenopiles</taxon>
        <taxon>Ochrophyta</taxon>
        <taxon>Bolidophyceae</taxon>
        <taxon>Parmales</taxon>
        <taxon>Triparmaceae</taxon>
        <taxon>Triparma</taxon>
    </lineage>
</organism>
<proteinExistence type="predicted"/>
<dbReference type="AlphaFoldDB" id="A0A9W7AXI6"/>
<feature type="transmembrane region" description="Helical" evidence="6">
    <location>
        <begin position="252"/>
        <end position="272"/>
    </location>
</feature>
<feature type="transmembrane region" description="Helical" evidence="6">
    <location>
        <begin position="316"/>
        <end position="336"/>
    </location>
</feature>
<evidence type="ECO:0000313" key="7">
    <source>
        <dbReference type="EMBL" id="GMH76838.1"/>
    </source>
</evidence>
<feature type="transmembrane region" description="Helical" evidence="6">
    <location>
        <begin position="81"/>
        <end position="104"/>
    </location>
</feature>
<evidence type="ECO:0000256" key="6">
    <source>
        <dbReference type="SAM" id="Phobius"/>
    </source>
</evidence>
<feature type="transmembrane region" description="Helical" evidence="6">
    <location>
        <begin position="179"/>
        <end position="198"/>
    </location>
</feature>
<reference evidence="8" key="1">
    <citation type="journal article" date="2023" name="Commun. Biol.">
        <title>Genome analysis of Parmales, the sister group of diatoms, reveals the evolutionary specialization of diatoms from phago-mixotrophs to photoautotrophs.</title>
        <authorList>
            <person name="Ban H."/>
            <person name="Sato S."/>
            <person name="Yoshikawa S."/>
            <person name="Yamada K."/>
            <person name="Nakamura Y."/>
            <person name="Ichinomiya M."/>
            <person name="Sato N."/>
            <person name="Blanc-Mathieu R."/>
            <person name="Endo H."/>
            <person name="Kuwata A."/>
            <person name="Ogata H."/>
        </authorList>
    </citation>
    <scope>NUCLEOTIDE SEQUENCE [LARGE SCALE GENOMIC DNA]</scope>
    <source>
        <strain evidence="8">NIES 3701</strain>
    </source>
</reference>
<keyword evidence="2 6" id="KW-0812">Transmembrane</keyword>
<dbReference type="Pfam" id="PF04142">
    <property type="entry name" value="Nuc_sug_transp"/>
    <property type="match status" value="1"/>
</dbReference>
<dbReference type="GO" id="GO:0015165">
    <property type="term" value="F:pyrimidine nucleotide-sugar transmembrane transporter activity"/>
    <property type="evidence" value="ECO:0007669"/>
    <property type="project" value="InterPro"/>
</dbReference>
<dbReference type="InterPro" id="IPR007271">
    <property type="entry name" value="Nuc_sug_transpt"/>
</dbReference>
<evidence type="ECO:0000256" key="4">
    <source>
        <dbReference type="ARBA" id="ARBA00023136"/>
    </source>
</evidence>
<protein>
    <recommendedName>
        <fullName evidence="9">UDP-N-acetylglucosamine transporter</fullName>
    </recommendedName>
</protein>
<feature type="transmembrane region" description="Helical" evidence="6">
    <location>
        <begin position="287"/>
        <end position="309"/>
    </location>
</feature>
<feature type="transmembrane region" description="Helical" evidence="6">
    <location>
        <begin position="150"/>
        <end position="172"/>
    </location>
</feature>
<keyword evidence="3 6" id="KW-1133">Transmembrane helix</keyword>
<feature type="region of interest" description="Disordered" evidence="5">
    <location>
        <begin position="1"/>
        <end position="26"/>
    </location>
</feature>
<sequence length="368" mass="39547">MNSRREDDIESSSLLKGVEPNDNQLSRTAMNLEPSEVDVKPDAPNSGSISSTGLKVLALLAVQNASKNLIMRFAVQSKPDFLYSAAVIGSESTKLLLSTLYILFYEKKPFSSILTFLIVDKSNALLLTVPATVYNIQQTLEYVALSNLDASVFSVLVQTKLVATAIFAVGILGKHLTKIQVLSLGLLTVGVMLCNIKPETCIESTSKEGSNNMVGILATLGIALSSGFASVYTEKVIKKKKREENRRGYSLAYMQVQLAGVSLVIIGVWAIGKDFASITSHGLFHNFNFAAFVSVLTSALGGLTVAAVLKYADAVLKGYATAISVVLTGVFSMVIFGTELNVFYGLGMVNVICSLVMYSGKNLYDIFV</sequence>
<keyword evidence="4 6" id="KW-0472">Membrane</keyword>
<evidence type="ECO:0000256" key="1">
    <source>
        <dbReference type="ARBA" id="ARBA00004141"/>
    </source>
</evidence>
<comment type="subcellular location">
    <subcellularLocation>
        <location evidence="1">Membrane</location>
        <topology evidence="1">Multi-pass membrane protein</topology>
    </subcellularLocation>
</comment>
<dbReference type="Proteomes" id="UP001165085">
    <property type="component" value="Unassembled WGS sequence"/>
</dbReference>
<evidence type="ECO:0000256" key="5">
    <source>
        <dbReference type="SAM" id="MobiDB-lite"/>
    </source>
</evidence>
<dbReference type="SUPFAM" id="SSF103481">
    <property type="entry name" value="Multidrug resistance efflux transporter EmrE"/>
    <property type="match status" value="1"/>
</dbReference>
<comment type="caution">
    <text evidence="7">The sequence shown here is derived from an EMBL/GenBank/DDBJ whole genome shotgun (WGS) entry which is preliminary data.</text>
</comment>
<dbReference type="PANTHER" id="PTHR10231">
    <property type="entry name" value="NUCLEOTIDE-SUGAR TRANSMEMBRANE TRANSPORTER"/>
    <property type="match status" value="1"/>
</dbReference>
<dbReference type="GO" id="GO:0000139">
    <property type="term" value="C:Golgi membrane"/>
    <property type="evidence" value="ECO:0007669"/>
    <property type="project" value="InterPro"/>
</dbReference>
<dbReference type="EMBL" id="BRXY01000200">
    <property type="protein sequence ID" value="GMH76838.1"/>
    <property type="molecule type" value="Genomic_DNA"/>
</dbReference>
<accession>A0A9W7AXI6</accession>
<dbReference type="PIRSF" id="PIRSF005799">
    <property type="entry name" value="UDP-gal_transpt"/>
    <property type="match status" value="1"/>
</dbReference>
<evidence type="ECO:0000256" key="2">
    <source>
        <dbReference type="ARBA" id="ARBA00022692"/>
    </source>
</evidence>
<dbReference type="NCBIfam" id="TIGR00803">
    <property type="entry name" value="nst"/>
    <property type="match status" value="1"/>
</dbReference>
<keyword evidence="8" id="KW-1185">Reference proteome</keyword>
<evidence type="ECO:0000313" key="8">
    <source>
        <dbReference type="Proteomes" id="UP001165085"/>
    </source>
</evidence>
<evidence type="ECO:0000256" key="3">
    <source>
        <dbReference type="ARBA" id="ARBA00022989"/>
    </source>
</evidence>
<gene>
    <name evidence="7" type="ORF">TrST_g11410</name>
</gene>
<dbReference type="InterPro" id="IPR037185">
    <property type="entry name" value="EmrE-like"/>
</dbReference>
<feature type="transmembrane region" description="Helical" evidence="6">
    <location>
        <begin position="342"/>
        <end position="360"/>
    </location>
</feature>
<feature type="transmembrane region" description="Helical" evidence="6">
    <location>
        <begin position="213"/>
        <end position="232"/>
    </location>
</feature>
<evidence type="ECO:0008006" key="9">
    <source>
        <dbReference type="Google" id="ProtNLM"/>
    </source>
</evidence>
<name>A0A9W7AXI6_9STRA</name>